<dbReference type="HOGENOM" id="CLU_2587271_0_0_5"/>
<dbReference type="AlphaFoldDB" id="I9WZG7"/>
<evidence type="ECO:0000313" key="2">
    <source>
        <dbReference type="EMBL" id="EJB01841.1"/>
    </source>
</evidence>
<sequence length="80" mass="8737">MREAAQNAGEPARKIIGAAWSSRAGDGSFAAALPFLPSLARHFAGFGRSHLSDHRRDGIHSIGFGHEDRVRSSTRKVLRR</sequence>
<dbReference type="Proteomes" id="UP000005092">
    <property type="component" value="Unassembled WGS sequence"/>
</dbReference>
<name>I9WZG7_RHILT</name>
<feature type="region of interest" description="Disordered" evidence="1">
    <location>
        <begin position="57"/>
        <end position="80"/>
    </location>
</feature>
<gene>
    <name evidence="2" type="ORF">Rleg9DRAFT_0601</name>
</gene>
<dbReference type="EMBL" id="JH719382">
    <property type="protein sequence ID" value="EJB01841.1"/>
    <property type="molecule type" value="Genomic_DNA"/>
</dbReference>
<proteinExistence type="predicted"/>
<reference evidence="2 3" key="1">
    <citation type="submission" date="2012-02" db="EMBL/GenBank/DDBJ databases">
        <title>Improved High-Quality Draft Sequence of Rhizobium leguminosarum bv. trifolii WSM597.</title>
        <authorList>
            <consortium name="US DOE Joint Genome Institute"/>
            <person name="Lucas S."/>
            <person name="Han J."/>
            <person name="Lapidus A."/>
            <person name="Cheng J.-F."/>
            <person name="Goodwin L."/>
            <person name="Pitluck S."/>
            <person name="Peters L."/>
            <person name="Ovchinnikova G."/>
            <person name="Held B."/>
            <person name="Detter J.C."/>
            <person name="Han C."/>
            <person name="Tapia R."/>
            <person name="Land M."/>
            <person name="Hauser L."/>
            <person name="Kyrpides N."/>
            <person name="Ivanova N."/>
            <person name="Pagani I."/>
            <person name="Brau L."/>
            <person name="Yates R."/>
            <person name="O'Hara G."/>
            <person name="Rui T."/>
            <person name="Howieson J."/>
            <person name="Reeve W."/>
            <person name="Woyke T."/>
        </authorList>
    </citation>
    <scope>NUCLEOTIDE SEQUENCE [LARGE SCALE GENOMIC DNA]</scope>
    <source>
        <strain evidence="2 3">WSM597</strain>
    </source>
</reference>
<evidence type="ECO:0000313" key="3">
    <source>
        <dbReference type="Proteomes" id="UP000005092"/>
    </source>
</evidence>
<organism evidence="2 3">
    <name type="scientific">Rhizobium leguminosarum bv. trifolii WSM597</name>
    <dbReference type="NCBI Taxonomy" id="754764"/>
    <lineage>
        <taxon>Bacteria</taxon>
        <taxon>Pseudomonadati</taxon>
        <taxon>Pseudomonadota</taxon>
        <taxon>Alphaproteobacteria</taxon>
        <taxon>Hyphomicrobiales</taxon>
        <taxon>Rhizobiaceae</taxon>
        <taxon>Rhizobium/Agrobacterium group</taxon>
        <taxon>Rhizobium</taxon>
    </lineage>
</organism>
<protein>
    <submittedName>
        <fullName evidence="2">Uncharacterized protein</fullName>
    </submittedName>
</protein>
<evidence type="ECO:0000256" key="1">
    <source>
        <dbReference type="SAM" id="MobiDB-lite"/>
    </source>
</evidence>
<feature type="compositionally biased region" description="Basic and acidic residues" evidence="1">
    <location>
        <begin position="57"/>
        <end position="71"/>
    </location>
</feature>
<accession>I9WZG7</accession>